<feature type="transmembrane region" description="Helical" evidence="1">
    <location>
        <begin position="168"/>
        <end position="191"/>
    </location>
</feature>
<dbReference type="RefSeq" id="WP_191703106.1">
    <property type="nucleotide sequence ID" value="NZ_JACSPW010000003.1"/>
</dbReference>
<keyword evidence="1" id="KW-0472">Membrane</keyword>
<name>A0ABR8XKP5_9BACL</name>
<dbReference type="EMBL" id="JACSPW010000003">
    <property type="protein sequence ID" value="MBD8032515.1"/>
    <property type="molecule type" value="Genomic_DNA"/>
</dbReference>
<keyword evidence="1" id="KW-0812">Transmembrane</keyword>
<evidence type="ECO:0000256" key="1">
    <source>
        <dbReference type="SAM" id="Phobius"/>
    </source>
</evidence>
<feature type="transmembrane region" description="Helical" evidence="1">
    <location>
        <begin position="650"/>
        <end position="675"/>
    </location>
</feature>
<feature type="transmembrane region" description="Helical" evidence="1">
    <location>
        <begin position="706"/>
        <end position="733"/>
    </location>
</feature>
<feature type="transmembrane region" description="Helical" evidence="1">
    <location>
        <begin position="296"/>
        <end position="314"/>
    </location>
</feature>
<feature type="transmembrane region" description="Helical" evidence="1">
    <location>
        <begin position="745"/>
        <end position="766"/>
    </location>
</feature>
<feature type="transmembrane region" description="Helical" evidence="1">
    <location>
        <begin position="341"/>
        <end position="363"/>
    </location>
</feature>
<proteinExistence type="predicted"/>
<feature type="transmembrane region" description="Helical" evidence="1">
    <location>
        <begin position="212"/>
        <end position="236"/>
    </location>
</feature>
<feature type="transmembrane region" description="Helical" evidence="1">
    <location>
        <begin position="267"/>
        <end position="289"/>
    </location>
</feature>
<evidence type="ECO:0000313" key="3">
    <source>
        <dbReference type="Proteomes" id="UP000600565"/>
    </source>
</evidence>
<evidence type="ECO:0008006" key="4">
    <source>
        <dbReference type="Google" id="ProtNLM"/>
    </source>
</evidence>
<evidence type="ECO:0000313" key="2">
    <source>
        <dbReference type="EMBL" id="MBD8032515.1"/>
    </source>
</evidence>
<feature type="transmembrane region" description="Helical" evidence="1">
    <location>
        <begin position="800"/>
        <end position="821"/>
    </location>
</feature>
<feature type="transmembrane region" description="Helical" evidence="1">
    <location>
        <begin position="601"/>
        <end position="619"/>
    </location>
</feature>
<accession>A0ABR8XKP5</accession>
<keyword evidence="1" id="KW-1133">Transmembrane helix</keyword>
<reference evidence="2 3" key="1">
    <citation type="submission" date="2020-08" db="EMBL/GenBank/DDBJ databases">
        <title>A Genomic Blueprint of the Chicken Gut Microbiome.</title>
        <authorList>
            <person name="Gilroy R."/>
            <person name="Ravi A."/>
            <person name="Getino M."/>
            <person name="Pursley I."/>
            <person name="Horton D.L."/>
            <person name="Alikhan N.-F."/>
            <person name="Baker D."/>
            <person name="Gharbi K."/>
            <person name="Hall N."/>
            <person name="Watson M."/>
            <person name="Adriaenssens E.M."/>
            <person name="Foster-Nyarko E."/>
            <person name="Jarju S."/>
            <person name="Secka A."/>
            <person name="Antonio M."/>
            <person name="Oren A."/>
            <person name="Chaudhuri R."/>
            <person name="La Ragione R.M."/>
            <person name="Hildebrand F."/>
            <person name="Pallen M.J."/>
        </authorList>
    </citation>
    <scope>NUCLEOTIDE SEQUENCE [LARGE SCALE GENOMIC DNA]</scope>
    <source>
        <strain evidence="2 3">Sa1YVA6</strain>
    </source>
</reference>
<organism evidence="2 3">
    <name type="scientific">Solibacillus merdavium</name>
    <dbReference type="NCBI Taxonomy" id="2762218"/>
    <lineage>
        <taxon>Bacteria</taxon>
        <taxon>Bacillati</taxon>
        <taxon>Bacillota</taxon>
        <taxon>Bacilli</taxon>
        <taxon>Bacillales</taxon>
        <taxon>Caryophanaceae</taxon>
        <taxon>Solibacillus</taxon>
    </lineage>
</organism>
<gene>
    <name evidence="2" type="ORF">H9632_05495</name>
</gene>
<comment type="caution">
    <text evidence="2">The sequence shown here is derived from an EMBL/GenBank/DDBJ whole genome shotgun (WGS) entry which is preliminary data.</text>
</comment>
<protein>
    <recommendedName>
        <fullName evidence="4">ABC transporter permease</fullName>
    </recommendedName>
</protein>
<sequence>MKDIIHFLMKGWLKSKYIFLFPIAMGLLVCILLGINSTQSGATKNELQETFDNRKETVRLLISSMLTKERVIGLTPDERESLDILLLKEEHIKEILAKINEGDLKIAQEQLAYINEYETYTATTKFIPYLNQDALKLERLMAEHLLDYDLPYSEQITPYKTALFTKQLFQIFFSPITIFMLLLVFCFKYMADKEKRLFDFFKINSLSNTSIYYGYLVPLLSIVFMYILIASILSFLPPLLTGNINTIFYPLEVAVGSEMILVPVWKWLVFIPIGWGIFISFLLLITICLFKQQANLGILFSVISMPVFIGYLISLKTGFQIGNPIHLIASYEPHLLTSNRFVLYLLSMLLLLIFSSIIAYVIIRTKNIKLTIPQLNTTKKQYQSTQKFKLLQFEHIKKKRKGHILFTIILLFGMIGGVVVAVNEQYQTFPDKALKAIESYQNQIIKDQAHWKLVAEEFELEQALQRQMAEQAGEEMEILDENPFLLMIKQLENRYDAVESLKGEIHSPDFSETYRKVMKSLAPGSYKDSESTNTLTDMASEEQQMILEDKGITPWPLGHKWVSNFHDPSQAVDNDHFKRLKLYQEQNTKYDNSSLFAVYKFMDWNMMLFVLLLFVLLLWTTMAEERSPNPTINFLATKPIRLTSVYITKWLYNFVIACSLLLISSTIVLLVAILIGGFGEANYPILIYARERIGEHYFLSTADYAYFYFESLAALLVKSGILIIAQIYFLNSLFSFIGKVIKNHYAAIIVTFLIVIAGYTAGNYYIELTSSFYNPFVYFDTWNVIDGWKSIEANNGQVNFLSGTAILFVSGSLLFVIGLLFRRRVTS</sequence>
<feature type="transmembrane region" description="Helical" evidence="1">
    <location>
        <begin position="17"/>
        <end position="35"/>
    </location>
</feature>
<keyword evidence="3" id="KW-1185">Reference proteome</keyword>
<dbReference type="Proteomes" id="UP000600565">
    <property type="component" value="Unassembled WGS sequence"/>
</dbReference>
<feature type="transmembrane region" description="Helical" evidence="1">
    <location>
        <begin position="404"/>
        <end position="422"/>
    </location>
</feature>